<keyword evidence="10" id="KW-1185">Reference proteome</keyword>
<name>A0ABM1B0Z6_LIMPO</name>
<sequence>MTDRMLPFRQLLKPSTPFKWDSTLDDLFQESKAVIINEIENGVRIFDPTKLTCLATDWSKNGIGFWLFQKHCDCAQILPFCCTDGWKITLVGSRFTSATESRYAPVEGEALAVADALEKARYFVLGCENLVIAVDHKLLLKLFGDRSLEDIPNARLPNLKEKTLRYKFKMLHVPGAKNRAPDAVSRNPTGDAEPMVLIDDISSVSLNNESYLYLSVAYSIENLKCVPWDKVRTATSSNESMHQLVEIIETGVPAARTDFPSSLQGFFLFRDHLSTVDSVAIYKDRLVIPPSIQQDILTSLHSAHQGVTSMTSRAEQSVFWPEITADITSIRHNCSHCNRMAPSQPNPPPTPLVYAQYPFQCLSADFFHYKGVNYLVIEDRYSNWPIVERSTNGSTGLIDSLQKTFITFGIPDELASDGGPEFTSTATRDFLKTWGVHHRLSSVAFPHSNCRAEVGVKTIKHMITDNTGPKGELNTDAFQRAILQYRNTPDRDTKLSSAMCVLGRALKNFIPILPGRYLPHDTWQDTLALREAALRNRHIKIGERLSEHTRRLPPLKVGDFVRIQNQTGCHPLKWDKTGQVIEVHQFDQYALRTDGSGRITLCNRKFLRRYTPVYQPPTRQTIATDLQSLSKTPMPQSTLIQTPSKPGITYGNLDTDMSTTRRDTSPIHRGELTSNTPVDSPDTMCNNPDPKPVPSTPDTMPALPTPQPGSTPQEQPIQPTTLPPTFTTPTTPRRSKRPSVKPGWLQDYVQLITGQNNPPAGGQSNL</sequence>
<feature type="domain" description="Integrase catalytic" evidence="9">
    <location>
        <begin position="354"/>
        <end position="506"/>
    </location>
</feature>
<evidence type="ECO:0000256" key="7">
    <source>
        <dbReference type="ARBA" id="ARBA00022918"/>
    </source>
</evidence>
<dbReference type="Pfam" id="PF17917">
    <property type="entry name" value="RT_RNaseH"/>
    <property type="match status" value="1"/>
</dbReference>
<dbReference type="Gene3D" id="3.30.420.10">
    <property type="entry name" value="Ribonuclease H-like superfamily/Ribonuclease H"/>
    <property type="match status" value="1"/>
</dbReference>
<dbReference type="Pfam" id="PF00665">
    <property type="entry name" value="rve"/>
    <property type="match status" value="1"/>
</dbReference>
<dbReference type="Gene3D" id="1.10.340.70">
    <property type="match status" value="1"/>
</dbReference>
<feature type="compositionally biased region" description="Polar residues" evidence="8">
    <location>
        <begin position="633"/>
        <end position="644"/>
    </location>
</feature>
<keyword evidence="7" id="KW-0695">RNA-directed DNA polymerase</keyword>
<dbReference type="EC" id="2.7.7.49" evidence="1"/>
<keyword evidence="2" id="KW-0808">Transferase</keyword>
<protein>
    <recommendedName>
        <fullName evidence="1">RNA-directed DNA polymerase</fullName>
        <ecNumber evidence="1">2.7.7.49</ecNumber>
    </recommendedName>
</protein>
<dbReference type="InterPro" id="IPR043502">
    <property type="entry name" value="DNA/RNA_pol_sf"/>
</dbReference>
<dbReference type="Proteomes" id="UP000694941">
    <property type="component" value="Unplaced"/>
</dbReference>
<dbReference type="SUPFAM" id="SSF53098">
    <property type="entry name" value="Ribonuclease H-like"/>
    <property type="match status" value="1"/>
</dbReference>
<evidence type="ECO:0000313" key="11">
    <source>
        <dbReference type="RefSeq" id="XP_013772572.1"/>
    </source>
</evidence>
<evidence type="ECO:0000256" key="5">
    <source>
        <dbReference type="ARBA" id="ARBA00022759"/>
    </source>
</evidence>
<evidence type="ECO:0000256" key="1">
    <source>
        <dbReference type="ARBA" id="ARBA00012493"/>
    </source>
</evidence>
<keyword evidence="5" id="KW-0255">Endonuclease</keyword>
<dbReference type="Pfam" id="PF17921">
    <property type="entry name" value="Integrase_H2C2"/>
    <property type="match status" value="1"/>
</dbReference>
<dbReference type="PROSITE" id="PS50994">
    <property type="entry name" value="INTEGRASE"/>
    <property type="match status" value="1"/>
</dbReference>
<keyword evidence="6" id="KW-0378">Hydrolase</keyword>
<feature type="compositionally biased region" description="Low complexity" evidence="8">
    <location>
        <begin position="710"/>
        <end position="732"/>
    </location>
</feature>
<evidence type="ECO:0000256" key="4">
    <source>
        <dbReference type="ARBA" id="ARBA00022722"/>
    </source>
</evidence>
<reference evidence="11" key="1">
    <citation type="submission" date="2025-08" db="UniProtKB">
        <authorList>
            <consortium name="RefSeq"/>
        </authorList>
    </citation>
    <scope>IDENTIFICATION</scope>
    <source>
        <tissue evidence="11">Muscle</tissue>
    </source>
</reference>
<feature type="region of interest" description="Disordered" evidence="8">
    <location>
        <begin position="633"/>
        <end position="766"/>
    </location>
</feature>
<keyword evidence="3" id="KW-0548">Nucleotidyltransferase</keyword>
<gene>
    <name evidence="11" type="primary">LOC106457679</name>
</gene>
<keyword evidence="4" id="KW-0540">Nuclease</keyword>
<accession>A0ABM1B0Z6</accession>
<dbReference type="PANTHER" id="PTHR37984">
    <property type="entry name" value="PROTEIN CBG26694"/>
    <property type="match status" value="1"/>
</dbReference>
<proteinExistence type="predicted"/>
<evidence type="ECO:0000259" key="9">
    <source>
        <dbReference type="PROSITE" id="PS50994"/>
    </source>
</evidence>
<evidence type="ECO:0000256" key="8">
    <source>
        <dbReference type="SAM" id="MobiDB-lite"/>
    </source>
</evidence>
<dbReference type="InterPro" id="IPR012337">
    <property type="entry name" value="RNaseH-like_sf"/>
</dbReference>
<dbReference type="InterPro" id="IPR050951">
    <property type="entry name" value="Retrovirus_Pol_polyprotein"/>
</dbReference>
<evidence type="ECO:0000256" key="6">
    <source>
        <dbReference type="ARBA" id="ARBA00022801"/>
    </source>
</evidence>
<evidence type="ECO:0000256" key="2">
    <source>
        <dbReference type="ARBA" id="ARBA00022679"/>
    </source>
</evidence>
<feature type="compositionally biased region" description="Polar residues" evidence="8">
    <location>
        <begin position="672"/>
        <end position="686"/>
    </location>
</feature>
<organism evidence="10 11">
    <name type="scientific">Limulus polyphemus</name>
    <name type="common">Atlantic horseshoe crab</name>
    <dbReference type="NCBI Taxonomy" id="6850"/>
    <lineage>
        <taxon>Eukaryota</taxon>
        <taxon>Metazoa</taxon>
        <taxon>Ecdysozoa</taxon>
        <taxon>Arthropoda</taxon>
        <taxon>Chelicerata</taxon>
        <taxon>Merostomata</taxon>
        <taxon>Xiphosura</taxon>
        <taxon>Limulidae</taxon>
        <taxon>Limulus</taxon>
    </lineage>
</organism>
<dbReference type="SUPFAM" id="SSF56672">
    <property type="entry name" value="DNA/RNA polymerases"/>
    <property type="match status" value="1"/>
</dbReference>
<dbReference type="PANTHER" id="PTHR37984:SF7">
    <property type="entry name" value="INTEGRASE CATALYTIC DOMAIN-CONTAINING PROTEIN"/>
    <property type="match status" value="1"/>
</dbReference>
<feature type="compositionally biased region" description="Polar residues" evidence="8">
    <location>
        <begin position="752"/>
        <end position="766"/>
    </location>
</feature>
<dbReference type="InterPro" id="IPR001584">
    <property type="entry name" value="Integrase_cat-core"/>
</dbReference>
<dbReference type="InterPro" id="IPR041588">
    <property type="entry name" value="Integrase_H2C2"/>
</dbReference>
<dbReference type="InterPro" id="IPR036397">
    <property type="entry name" value="RNaseH_sf"/>
</dbReference>
<feature type="compositionally biased region" description="Basic and acidic residues" evidence="8">
    <location>
        <begin position="659"/>
        <end position="671"/>
    </location>
</feature>
<evidence type="ECO:0000313" key="10">
    <source>
        <dbReference type="Proteomes" id="UP000694941"/>
    </source>
</evidence>
<evidence type="ECO:0000256" key="3">
    <source>
        <dbReference type="ARBA" id="ARBA00022695"/>
    </source>
</evidence>
<dbReference type="InterPro" id="IPR041373">
    <property type="entry name" value="RT_RNaseH"/>
</dbReference>
<dbReference type="RefSeq" id="XP_013772572.1">
    <property type="nucleotide sequence ID" value="XM_013917118.1"/>
</dbReference>
<dbReference type="GeneID" id="106457679"/>